<feature type="compositionally biased region" description="Basic and acidic residues" evidence="6">
    <location>
        <begin position="1067"/>
        <end position="1076"/>
    </location>
</feature>
<feature type="compositionally biased region" description="Acidic residues" evidence="6">
    <location>
        <begin position="681"/>
        <end position="693"/>
    </location>
</feature>
<feature type="compositionally biased region" description="Basic and acidic residues" evidence="6">
    <location>
        <begin position="77"/>
        <end position="86"/>
    </location>
</feature>
<dbReference type="OrthoDB" id="442460at2759"/>
<dbReference type="PANTHER" id="PTHR46896:SF3">
    <property type="entry name" value="FI06413P-RELATED"/>
    <property type="match status" value="1"/>
</dbReference>
<dbReference type="Gene3D" id="3.40.395.10">
    <property type="entry name" value="Adenoviral Proteinase, Chain A"/>
    <property type="match status" value="1"/>
</dbReference>
<feature type="region of interest" description="Disordered" evidence="6">
    <location>
        <begin position="681"/>
        <end position="754"/>
    </location>
</feature>
<keyword evidence="9" id="KW-1185">Reference proteome</keyword>
<feature type="region of interest" description="Disordered" evidence="6">
    <location>
        <begin position="774"/>
        <end position="798"/>
    </location>
</feature>
<evidence type="ECO:0000256" key="3">
    <source>
        <dbReference type="ARBA" id="ARBA00022670"/>
    </source>
</evidence>
<protein>
    <recommendedName>
        <fullName evidence="7">Ubiquitin-like protease family profile domain-containing protein</fullName>
    </recommendedName>
</protein>
<feature type="compositionally biased region" description="Basic and acidic residues" evidence="6">
    <location>
        <begin position="699"/>
        <end position="711"/>
    </location>
</feature>
<gene>
    <name evidence="8" type="ORF">N7532_006663</name>
</gene>
<feature type="compositionally biased region" description="Polar residues" evidence="6">
    <location>
        <begin position="1039"/>
        <end position="1048"/>
    </location>
</feature>
<comment type="similarity">
    <text evidence="1">Belongs to the peptidase C48 family.</text>
</comment>
<feature type="compositionally biased region" description="Basic and acidic residues" evidence="6">
    <location>
        <begin position="267"/>
        <end position="279"/>
    </location>
</feature>
<feature type="compositionally biased region" description="Basic and acidic residues" evidence="6">
    <location>
        <begin position="1123"/>
        <end position="1136"/>
    </location>
</feature>
<feature type="compositionally biased region" description="Low complexity" evidence="6">
    <location>
        <begin position="999"/>
        <end position="1013"/>
    </location>
</feature>
<name>A0A9W9KC67_9EURO</name>
<feature type="region of interest" description="Disordered" evidence="6">
    <location>
        <begin position="63"/>
        <end position="315"/>
    </location>
</feature>
<feature type="compositionally biased region" description="Basic and acidic residues" evidence="6">
    <location>
        <begin position="466"/>
        <end position="498"/>
    </location>
</feature>
<dbReference type="PANTHER" id="PTHR46896">
    <property type="entry name" value="SENTRIN-SPECIFIC PROTEASE"/>
    <property type="match status" value="1"/>
</dbReference>
<dbReference type="InterPro" id="IPR003653">
    <property type="entry name" value="Peptidase_C48_C"/>
</dbReference>
<sequence>MSNKTKIPDDRQNRAEEARLFGATYRYALLLVVGSHELKDIRLTFFSFFVSDKNAVKIVPGASKKKVNPGASAAPKPIDRISHNQRDSGPVRAQGKSAQGKAELASYPKMNRPRADEALEPEQSTRPSKRHRHDGNTKTHDLTYGKYTRKGGDMGHRHHASRFSSVQKKITSNQQHLEFRDVEGSVMVPRSPVQGRRSSVQSESPTDEKFTSQAKKQRLAGPEANASRREGIASNLATPASRQILDSRESPDELQGDVTTKPLPRQLNDKQKRVREGKNKHLSPSPTRKRSPTDIQPTEFASSPPRGRRGSNAITNLRGNPSVLCIFDLVLDESIDLGEFGSHGHMSIPLRQIQMIFHGSKPSCKVRVMLSQRIEGLDDRVDIEFTELAQKGRFMASIQAQEVKTKGKWRRDIDSVFKTYEQDMAGHGDGPGKPLIDSSSAEPGQPPSSPPPRQKLSSALQGDPLEPTKERSGIRKFENIPKADPPAKNRERSERENESDIGLPKKKKLKQTNLTGEQSHSTERRSARLSNVTKDHDHDTIEQLPKFPLKDDPFRKNWEHPLIYPPYGKKKAEVALEDRDRLRDDEFLNDNLIAFYMRFLQDHLERTNKEAAKQIYFFNSYFYDTLTKMPRGQRGINYNGVAKWTRNVDLFSYDYVVVPINQSAHWYVAIICNLPSLLGDSDGEAEAQSDDESTPAAAKDTEPSSESRSEVQEVPESPEPEFNPSTLSITETTAQKAQSPTSSESPNSQNAERSLNSKISALALGATPPEIQTDSIHTSQQTSSPKKKGNAGHKLDPSQTTIITFDSLDLGRSPTIKILRDYICQESTSKRGKDVDPKDIKGMRARQIPLQNNYSDCGLYLLAYLEKFAQDPDQFIIKLLQREMEQEDWPPFGSGLLRQRLRDFLDRLYQEQDKVNNGQSAGEKILADQQPVSYLLGSCASEANVEVKKENMDEPLKHEDPPLAEEATKNSPPSSPSVQAQKEPEDDSADQLQLVPNNTTPLTSTDKSSKTSTANDPPKLLPSALEDDDVVEVPDSQKAKQVSSSNCSEVKPASENKASKKRVKNKAAKESHAPADKKKHHKNVTIAAESDHPLDPRHSKPTKKRAPAVEIQVRASPTPSSPKEARKSSHGNSRKD</sequence>
<reference evidence="8" key="2">
    <citation type="journal article" date="2023" name="IMA Fungus">
        <title>Comparative genomic study of the Penicillium genus elucidates a diverse pangenome and 15 lateral gene transfer events.</title>
        <authorList>
            <person name="Petersen C."/>
            <person name="Sorensen T."/>
            <person name="Nielsen M.R."/>
            <person name="Sondergaard T.E."/>
            <person name="Sorensen J.L."/>
            <person name="Fitzpatrick D.A."/>
            <person name="Frisvad J.C."/>
            <person name="Nielsen K.L."/>
        </authorList>
    </citation>
    <scope>NUCLEOTIDE SEQUENCE</scope>
    <source>
        <strain evidence="8">IBT 30761</strain>
    </source>
</reference>
<evidence type="ECO:0000259" key="7">
    <source>
        <dbReference type="PROSITE" id="PS50600"/>
    </source>
</evidence>
<feature type="compositionally biased region" description="Polar residues" evidence="6">
    <location>
        <begin position="774"/>
        <end position="784"/>
    </location>
</feature>
<feature type="compositionally biased region" description="Basic and acidic residues" evidence="6">
    <location>
        <begin position="951"/>
        <end position="961"/>
    </location>
</feature>
<keyword evidence="2" id="KW-0597">Phosphoprotein</keyword>
<feature type="compositionally biased region" description="Basic and acidic residues" evidence="6">
    <location>
        <begin position="134"/>
        <end position="143"/>
    </location>
</feature>
<feature type="compositionally biased region" description="Pro residues" evidence="6">
    <location>
        <begin position="444"/>
        <end position="453"/>
    </location>
</feature>
<accession>A0A9W9KC67</accession>
<dbReference type="PROSITE" id="PS50600">
    <property type="entry name" value="ULP_PROTEASE"/>
    <property type="match status" value="1"/>
</dbReference>
<feature type="domain" description="Ubiquitin-like protease family profile" evidence="7">
    <location>
        <begin position="572"/>
        <end position="868"/>
    </location>
</feature>
<comment type="caution">
    <text evidence="8">The sequence shown here is derived from an EMBL/GenBank/DDBJ whole genome shotgun (WGS) entry which is preliminary data.</text>
</comment>
<dbReference type="GO" id="GO:0005737">
    <property type="term" value="C:cytoplasm"/>
    <property type="evidence" value="ECO:0007669"/>
    <property type="project" value="TreeGrafter"/>
</dbReference>
<dbReference type="Pfam" id="PF02902">
    <property type="entry name" value="Peptidase_C48"/>
    <property type="match status" value="1"/>
</dbReference>
<evidence type="ECO:0000256" key="4">
    <source>
        <dbReference type="ARBA" id="ARBA00022786"/>
    </source>
</evidence>
<feature type="compositionally biased region" description="Polar residues" evidence="6">
    <location>
        <begin position="723"/>
        <end position="754"/>
    </location>
</feature>
<evidence type="ECO:0000256" key="5">
    <source>
        <dbReference type="ARBA" id="ARBA00022801"/>
    </source>
</evidence>
<keyword evidence="3" id="KW-0645">Protease</keyword>
<keyword evidence="5" id="KW-0378">Hydrolase</keyword>
<keyword evidence="4" id="KW-0833">Ubl conjugation pathway</keyword>
<organism evidence="8 9">
    <name type="scientific">Penicillium argentinense</name>
    <dbReference type="NCBI Taxonomy" id="1131581"/>
    <lineage>
        <taxon>Eukaryota</taxon>
        <taxon>Fungi</taxon>
        <taxon>Dikarya</taxon>
        <taxon>Ascomycota</taxon>
        <taxon>Pezizomycotina</taxon>
        <taxon>Eurotiomycetes</taxon>
        <taxon>Eurotiomycetidae</taxon>
        <taxon>Eurotiales</taxon>
        <taxon>Aspergillaceae</taxon>
        <taxon>Penicillium</taxon>
    </lineage>
</organism>
<feature type="compositionally biased region" description="Basic and acidic residues" evidence="6">
    <location>
        <begin position="1089"/>
        <end position="1098"/>
    </location>
</feature>
<feature type="region of interest" description="Disordered" evidence="6">
    <location>
        <begin position="951"/>
        <end position="1136"/>
    </location>
</feature>
<reference evidence="8" key="1">
    <citation type="submission" date="2022-11" db="EMBL/GenBank/DDBJ databases">
        <authorList>
            <person name="Petersen C."/>
        </authorList>
    </citation>
    <scope>NUCLEOTIDE SEQUENCE</scope>
    <source>
        <strain evidence="8">IBT 30761</strain>
    </source>
</reference>
<proteinExistence type="inferred from homology"/>
<dbReference type="InterPro" id="IPR038765">
    <property type="entry name" value="Papain-like_cys_pep_sf"/>
</dbReference>
<evidence type="ECO:0000256" key="6">
    <source>
        <dbReference type="SAM" id="MobiDB-lite"/>
    </source>
</evidence>
<evidence type="ECO:0000313" key="8">
    <source>
        <dbReference type="EMBL" id="KAJ5099662.1"/>
    </source>
</evidence>
<evidence type="ECO:0000313" key="9">
    <source>
        <dbReference type="Proteomes" id="UP001149074"/>
    </source>
</evidence>
<feature type="compositionally biased region" description="Polar residues" evidence="6">
    <location>
        <begin position="969"/>
        <end position="980"/>
    </location>
</feature>
<dbReference type="AlphaFoldDB" id="A0A9W9KC67"/>
<evidence type="ECO:0000256" key="2">
    <source>
        <dbReference type="ARBA" id="ARBA00022553"/>
    </source>
</evidence>
<dbReference type="RefSeq" id="XP_056475316.1">
    <property type="nucleotide sequence ID" value="XM_056619157.1"/>
</dbReference>
<dbReference type="GeneID" id="81358136"/>
<feature type="region of interest" description="Disordered" evidence="6">
    <location>
        <begin position="422"/>
        <end position="537"/>
    </location>
</feature>
<feature type="compositionally biased region" description="Polar residues" evidence="6">
    <location>
        <begin position="162"/>
        <end position="176"/>
    </location>
</feature>
<dbReference type="EMBL" id="JAPQKI010000005">
    <property type="protein sequence ID" value="KAJ5099662.1"/>
    <property type="molecule type" value="Genomic_DNA"/>
</dbReference>
<dbReference type="SUPFAM" id="SSF54001">
    <property type="entry name" value="Cysteine proteinases"/>
    <property type="match status" value="1"/>
</dbReference>
<dbReference type="GO" id="GO:0006508">
    <property type="term" value="P:proteolysis"/>
    <property type="evidence" value="ECO:0007669"/>
    <property type="project" value="UniProtKB-KW"/>
</dbReference>
<evidence type="ECO:0000256" key="1">
    <source>
        <dbReference type="ARBA" id="ARBA00005234"/>
    </source>
</evidence>
<dbReference type="Proteomes" id="UP001149074">
    <property type="component" value="Unassembled WGS sequence"/>
</dbReference>
<dbReference type="GO" id="GO:0016926">
    <property type="term" value="P:protein desumoylation"/>
    <property type="evidence" value="ECO:0007669"/>
    <property type="project" value="TreeGrafter"/>
</dbReference>
<dbReference type="GO" id="GO:0070139">
    <property type="term" value="F:SUMO-specific endopeptidase activity"/>
    <property type="evidence" value="ECO:0007669"/>
    <property type="project" value="TreeGrafter"/>
</dbReference>
<dbReference type="InterPro" id="IPR051947">
    <property type="entry name" value="Sentrin-specific_protease"/>
</dbReference>
<dbReference type="GO" id="GO:0005634">
    <property type="term" value="C:nucleus"/>
    <property type="evidence" value="ECO:0007669"/>
    <property type="project" value="TreeGrafter"/>
</dbReference>